<keyword evidence="8" id="KW-1185">Reference proteome</keyword>
<dbReference type="InterPro" id="IPR041489">
    <property type="entry name" value="PDZ_6"/>
</dbReference>
<dbReference type="GO" id="GO:0005634">
    <property type="term" value="C:nucleus"/>
    <property type="evidence" value="ECO:0007669"/>
    <property type="project" value="TreeGrafter"/>
</dbReference>
<dbReference type="InterPro" id="IPR035269">
    <property type="entry name" value="PSMD9"/>
</dbReference>
<keyword evidence="2" id="KW-0143">Chaperone</keyword>
<dbReference type="InterPro" id="IPR036034">
    <property type="entry name" value="PDZ_sf"/>
</dbReference>
<feature type="region of interest" description="Disordered" evidence="4">
    <location>
        <begin position="94"/>
        <end position="119"/>
    </location>
</feature>
<evidence type="ECO:0000259" key="5">
    <source>
        <dbReference type="Pfam" id="PF17820"/>
    </source>
</evidence>
<dbReference type="FunCoup" id="A0A0H2RM26">
    <property type="interactions" value="695"/>
</dbReference>
<organism evidence="7 8">
    <name type="scientific">Schizopora paradoxa</name>
    <dbReference type="NCBI Taxonomy" id="27342"/>
    <lineage>
        <taxon>Eukaryota</taxon>
        <taxon>Fungi</taxon>
        <taxon>Dikarya</taxon>
        <taxon>Basidiomycota</taxon>
        <taxon>Agaricomycotina</taxon>
        <taxon>Agaricomycetes</taxon>
        <taxon>Hymenochaetales</taxon>
        <taxon>Schizoporaceae</taxon>
        <taxon>Schizopora</taxon>
    </lineage>
</organism>
<feature type="compositionally biased region" description="Polar residues" evidence="4">
    <location>
        <begin position="99"/>
        <end position="114"/>
    </location>
</feature>
<dbReference type="GO" id="GO:0005737">
    <property type="term" value="C:cytoplasm"/>
    <property type="evidence" value="ECO:0007669"/>
    <property type="project" value="TreeGrafter"/>
</dbReference>
<dbReference type="InParanoid" id="A0A0H2RM26"/>
<dbReference type="FunFam" id="2.30.42.10:FF:000107">
    <property type="entry name" value="26S proteasome non-ATPase regulatory subunit 9"/>
    <property type="match status" value="1"/>
</dbReference>
<evidence type="ECO:0000256" key="4">
    <source>
        <dbReference type="SAM" id="MobiDB-lite"/>
    </source>
</evidence>
<dbReference type="SUPFAM" id="SSF50156">
    <property type="entry name" value="PDZ domain-like"/>
    <property type="match status" value="1"/>
</dbReference>
<evidence type="ECO:0000313" key="8">
    <source>
        <dbReference type="Proteomes" id="UP000053477"/>
    </source>
</evidence>
<sequence>MGSTVPSPENPMENARMLMGRKDRIQEELDAQLSVLKSQSCTMSTPLVDAQGFPRADIDVYAVRQARVRIIELRNDLVDVTDKIKLALEVLHSEPQPESVPNQIQTQTPSSSVESDQDDAQLKPFARVDGVMPGSPSADAGLRREDLLLRFGHLKASSFSGTSLQPLAEFVSQQENRQLTVKVRRGGEDIALNFTPRQGWGGRGMLGCHIVPYTS</sequence>
<dbReference type="Gene3D" id="6.10.140.1710">
    <property type="match status" value="1"/>
</dbReference>
<dbReference type="Pfam" id="PF18265">
    <property type="entry name" value="Nas2_N"/>
    <property type="match status" value="1"/>
</dbReference>
<comment type="similarity">
    <text evidence="1">Belongs to the proteasome subunit p27 family.</text>
</comment>
<feature type="domain" description="PDZ" evidence="5">
    <location>
        <begin position="128"/>
        <end position="185"/>
    </location>
</feature>
<dbReference type="OrthoDB" id="72325at2759"/>
<evidence type="ECO:0000256" key="1">
    <source>
        <dbReference type="ARBA" id="ARBA00005256"/>
    </source>
</evidence>
<evidence type="ECO:0000259" key="6">
    <source>
        <dbReference type="Pfam" id="PF18265"/>
    </source>
</evidence>
<evidence type="ECO:0000256" key="2">
    <source>
        <dbReference type="ARBA" id="ARBA00023186"/>
    </source>
</evidence>
<reference evidence="7 8" key="1">
    <citation type="submission" date="2015-04" db="EMBL/GenBank/DDBJ databases">
        <title>Complete genome sequence of Schizopora paradoxa KUC8140, a cosmopolitan wood degrader in East Asia.</title>
        <authorList>
            <consortium name="DOE Joint Genome Institute"/>
            <person name="Min B."/>
            <person name="Park H."/>
            <person name="Jang Y."/>
            <person name="Kim J.-J."/>
            <person name="Kim K.H."/>
            <person name="Pangilinan J."/>
            <person name="Lipzen A."/>
            <person name="Riley R."/>
            <person name="Grigoriev I.V."/>
            <person name="Spatafora J.W."/>
            <person name="Choi I.-G."/>
        </authorList>
    </citation>
    <scope>NUCLEOTIDE SEQUENCE [LARGE SCALE GENOMIC DNA]</scope>
    <source>
        <strain evidence="7 8">KUC8140</strain>
    </source>
</reference>
<gene>
    <name evidence="7" type="ORF">SCHPADRAFT_915414</name>
</gene>
<evidence type="ECO:0000256" key="3">
    <source>
        <dbReference type="ARBA" id="ARBA00068021"/>
    </source>
</evidence>
<name>A0A0H2RM26_9AGAM</name>
<accession>A0A0H2RM26</accession>
<dbReference type="Proteomes" id="UP000053477">
    <property type="component" value="Unassembled WGS sequence"/>
</dbReference>
<dbReference type="AlphaFoldDB" id="A0A0H2RM26"/>
<dbReference type="GO" id="GO:0070682">
    <property type="term" value="P:proteasome regulatory particle assembly"/>
    <property type="evidence" value="ECO:0007669"/>
    <property type="project" value="InterPro"/>
</dbReference>
<protein>
    <recommendedName>
        <fullName evidence="3">Probable 26S proteasome regulatory subunit p27</fullName>
    </recommendedName>
</protein>
<dbReference type="Pfam" id="PF17820">
    <property type="entry name" value="PDZ_6"/>
    <property type="match status" value="1"/>
</dbReference>
<evidence type="ECO:0000313" key="7">
    <source>
        <dbReference type="EMBL" id="KLO13000.1"/>
    </source>
</evidence>
<dbReference type="Gene3D" id="2.30.42.10">
    <property type="match status" value="1"/>
</dbReference>
<proteinExistence type="inferred from homology"/>
<dbReference type="PANTHER" id="PTHR12651">
    <property type="entry name" value="26S PROTEASOME NON-ATPASE REGULATORY SUBUNIT 9"/>
    <property type="match status" value="1"/>
</dbReference>
<dbReference type="EMBL" id="KQ085967">
    <property type="protein sequence ID" value="KLO13000.1"/>
    <property type="molecule type" value="Genomic_DNA"/>
</dbReference>
<dbReference type="PANTHER" id="PTHR12651:SF1">
    <property type="entry name" value="26S PROTEASOME NON-ATPASE REGULATORY SUBUNIT 9"/>
    <property type="match status" value="1"/>
</dbReference>
<dbReference type="InterPro" id="IPR040815">
    <property type="entry name" value="Nas2_N"/>
</dbReference>
<feature type="domain" description="Nas2 N-terminal" evidence="6">
    <location>
        <begin position="17"/>
        <end position="93"/>
    </location>
</feature>
<dbReference type="STRING" id="27342.A0A0H2RM26"/>